<dbReference type="SUPFAM" id="SSF51735">
    <property type="entry name" value="NAD(P)-binding Rossmann-fold domains"/>
    <property type="match status" value="1"/>
</dbReference>
<evidence type="ECO:0000256" key="1">
    <source>
        <dbReference type="ARBA" id="ARBA00005205"/>
    </source>
</evidence>
<comment type="pathway">
    <text evidence="1 10 13">Amino-acid biosynthesis; L-proline biosynthesis; L-proline from L-glutamate 5-semialdehyde: step 1/1.</text>
</comment>
<feature type="domain" description="Pyrroline-5-carboxylate reductase catalytic N-terminal" evidence="14">
    <location>
        <begin position="6"/>
        <end position="100"/>
    </location>
</feature>
<dbReference type="Gene3D" id="1.10.3730.10">
    <property type="entry name" value="ProC C-terminal domain-like"/>
    <property type="match status" value="1"/>
</dbReference>
<feature type="domain" description="Pyrroline-5-carboxylate reductase dimerisation" evidence="15">
    <location>
        <begin position="163"/>
        <end position="267"/>
    </location>
</feature>
<dbReference type="HAMAP" id="MF_01925">
    <property type="entry name" value="P5C_reductase"/>
    <property type="match status" value="1"/>
</dbReference>
<accession>A0A095TLE0</accession>
<dbReference type="UniPathway" id="UPA00098">
    <property type="reaction ID" value="UER00361"/>
</dbReference>
<comment type="catalytic activity">
    <reaction evidence="8 10">
        <text>L-proline + NAD(+) = (S)-1-pyrroline-5-carboxylate + NADH + 2 H(+)</text>
        <dbReference type="Rhea" id="RHEA:14105"/>
        <dbReference type="ChEBI" id="CHEBI:15378"/>
        <dbReference type="ChEBI" id="CHEBI:17388"/>
        <dbReference type="ChEBI" id="CHEBI:57540"/>
        <dbReference type="ChEBI" id="CHEBI:57945"/>
        <dbReference type="ChEBI" id="CHEBI:60039"/>
        <dbReference type="EC" id="1.5.1.2"/>
    </reaction>
</comment>
<dbReference type="Gene3D" id="3.40.50.720">
    <property type="entry name" value="NAD(P)-binding Rossmann-like Domain"/>
    <property type="match status" value="1"/>
</dbReference>
<evidence type="ECO:0000313" key="17">
    <source>
        <dbReference type="Proteomes" id="UP000029444"/>
    </source>
</evidence>
<dbReference type="Pfam" id="PF03807">
    <property type="entry name" value="F420_oxidored"/>
    <property type="match status" value="1"/>
</dbReference>
<dbReference type="InterPro" id="IPR028939">
    <property type="entry name" value="P5C_Rdtase_cat_N"/>
</dbReference>
<evidence type="ECO:0000313" key="16">
    <source>
        <dbReference type="EMBL" id="KGD63273.1"/>
    </source>
</evidence>
<dbReference type="PATRIC" id="fig|1177154.3.peg.3437"/>
<keyword evidence="6 10" id="KW-0521">NADP</keyword>
<comment type="caution">
    <text evidence="16">The sequence shown here is derived from an EMBL/GenBank/DDBJ whole genome shotgun (WGS) entry which is preliminary data.</text>
</comment>
<dbReference type="InterPro" id="IPR036291">
    <property type="entry name" value="NAD(P)-bd_dom_sf"/>
</dbReference>
<dbReference type="PANTHER" id="PTHR11645">
    <property type="entry name" value="PYRROLINE-5-CARBOXYLATE REDUCTASE"/>
    <property type="match status" value="1"/>
</dbReference>
<evidence type="ECO:0000256" key="6">
    <source>
        <dbReference type="ARBA" id="ARBA00022857"/>
    </source>
</evidence>
<dbReference type="GO" id="GO:0055129">
    <property type="term" value="P:L-proline biosynthetic process"/>
    <property type="evidence" value="ECO:0007669"/>
    <property type="project" value="UniProtKB-UniRule"/>
</dbReference>
<dbReference type="SUPFAM" id="SSF48179">
    <property type="entry name" value="6-phosphogluconate dehydrogenase C-terminal domain-like"/>
    <property type="match status" value="1"/>
</dbReference>
<proteinExistence type="inferred from homology"/>
<name>A0A095TLE0_9GAMM</name>
<dbReference type="GO" id="GO:0004735">
    <property type="term" value="F:pyrroline-5-carboxylate reductase activity"/>
    <property type="evidence" value="ECO:0007669"/>
    <property type="project" value="UniProtKB-UniRule"/>
</dbReference>
<dbReference type="OrthoDB" id="9805754at2"/>
<dbReference type="STRING" id="1177154.Y5S_03428"/>
<comment type="similarity">
    <text evidence="2 10 13">Belongs to the pyrroline-5-carboxylate reductase family.</text>
</comment>
<feature type="binding site" evidence="12">
    <location>
        <begin position="70"/>
        <end position="73"/>
    </location>
    <ligand>
        <name>NADP(+)</name>
        <dbReference type="ChEBI" id="CHEBI:58349"/>
    </ligand>
</feature>
<comment type="catalytic activity">
    <reaction evidence="9 10 13">
        <text>L-proline + NADP(+) = (S)-1-pyrroline-5-carboxylate + NADPH + 2 H(+)</text>
        <dbReference type="Rhea" id="RHEA:14109"/>
        <dbReference type="ChEBI" id="CHEBI:15378"/>
        <dbReference type="ChEBI" id="CHEBI:17388"/>
        <dbReference type="ChEBI" id="CHEBI:57783"/>
        <dbReference type="ChEBI" id="CHEBI:58349"/>
        <dbReference type="ChEBI" id="CHEBI:60039"/>
        <dbReference type="EC" id="1.5.1.2"/>
    </reaction>
</comment>
<keyword evidence="7 10" id="KW-0560">Oxidoreductase</keyword>
<keyword evidence="17" id="KW-1185">Reference proteome</keyword>
<dbReference type="eggNOG" id="COG0345">
    <property type="taxonomic scope" value="Bacteria"/>
</dbReference>
<dbReference type="EMBL" id="ARXV01000019">
    <property type="protein sequence ID" value="KGD63273.1"/>
    <property type="molecule type" value="Genomic_DNA"/>
</dbReference>
<dbReference type="FunFam" id="3.40.50.720:FF:000105">
    <property type="entry name" value="Pyrroline-5-carboxylate reductase"/>
    <property type="match status" value="1"/>
</dbReference>
<comment type="function">
    <text evidence="10">Catalyzes the reduction of 1-pyrroline-5-carboxylate (PCA) to L-proline.</text>
</comment>
<sequence>MAQQLIGFIGAGNMATSLAGGMVAKGIRPARIWMSDPSQDRLDEVSQLHRVHVSTENRDIVSRVDVLVLAVKPQMMQAVCEDLRDLVADRQPLVISIAAGITVANLKTWLGETPVVRCMPNTPSLVQAGATGLFAADGVSDEQKAMAKEILGSVGLTFWFDEEKELDAVTAVSGSGPAYFFLLMESLIEAAKAQGLDAATARQMVLQTAWGAAQLAITSEVGPDVLRKQVTSPGGTTAAALNVFEEAGFREQVQAAVAAARERSEELAG</sequence>
<organism evidence="16 17">
    <name type="scientific">Alcanivorax nanhaiticus</name>
    <dbReference type="NCBI Taxonomy" id="1177154"/>
    <lineage>
        <taxon>Bacteria</taxon>
        <taxon>Pseudomonadati</taxon>
        <taxon>Pseudomonadota</taxon>
        <taxon>Gammaproteobacteria</taxon>
        <taxon>Oceanospirillales</taxon>
        <taxon>Alcanivoracaceae</taxon>
        <taxon>Alcanivorax</taxon>
    </lineage>
</organism>
<evidence type="ECO:0000259" key="15">
    <source>
        <dbReference type="Pfam" id="PF14748"/>
    </source>
</evidence>
<evidence type="ECO:0000256" key="7">
    <source>
        <dbReference type="ARBA" id="ARBA00023002"/>
    </source>
</evidence>
<dbReference type="GO" id="GO:0005737">
    <property type="term" value="C:cytoplasm"/>
    <property type="evidence" value="ECO:0007669"/>
    <property type="project" value="UniProtKB-SubCell"/>
</dbReference>
<comment type="subcellular location">
    <subcellularLocation>
        <location evidence="10">Cytoplasm</location>
    </subcellularLocation>
</comment>
<dbReference type="InterPro" id="IPR000304">
    <property type="entry name" value="Pyrroline-COOH_reductase"/>
</dbReference>
<keyword evidence="5 10" id="KW-0641">Proline biosynthesis</keyword>
<dbReference type="PIRSF" id="PIRSF000193">
    <property type="entry name" value="Pyrrol-5-carb_rd"/>
    <property type="match status" value="1"/>
</dbReference>
<dbReference type="EC" id="1.5.1.2" evidence="10 11"/>
<protein>
    <recommendedName>
        <fullName evidence="10 11">Pyrroline-5-carboxylate reductase</fullName>
        <shortName evidence="10">P5C reductase</shortName>
        <shortName evidence="10">P5CR</shortName>
        <ecNumber evidence="10 11">1.5.1.2</ecNumber>
    </recommendedName>
    <alternativeName>
        <fullName evidence="10">PCA reductase</fullName>
    </alternativeName>
</protein>
<evidence type="ECO:0000256" key="4">
    <source>
        <dbReference type="ARBA" id="ARBA00022605"/>
    </source>
</evidence>
<evidence type="ECO:0000256" key="13">
    <source>
        <dbReference type="RuleBase" id="RU003903"/>
    </source>
</evidence>
<feature type="binding site" evidence="12">
    <location>
        <begin position="9"/>
        <end position="14"/>
    </location>
    <ligand>
        <name>NADP(+)</name>
        <dbReference type="ChEBI" id="CHEBI:58349"/>
    </ligand>
</feature>
<dbReference type="InterPro" id="IPR008927">
    <property type="entry name" value="6-PGluconate_DH-like_C_sf"/>
</dbReference>
<evidence type="ECO:0000256" key="3">
    <source>
        <dbReference type="ARBA" id="ARBA00022490"/>
    </source>
</evidence>
<reference evidence="16 17" key="1">
    <citation type="submission" date="2012-09" db="EMBL/GenBank/DDBJ databases">
        <title>Genome Sequence of alkane-degrading Bacterium Alcanivorax sp. 19-m-6.</title>
        <authorList>
            <person name="Lai Q."/>
            <person name="Shao Z."/>
        </authorList>
    </citation>
    <scope>NUCLEOTIDE SEQUENCE [LARGE SCALE GENOMIC DNA]</scope>
    <source>
        <strain evidence="16 17">19-m-6</strain>
    </source>
</reference>
<dbReference type="AlphaFoldDB" id="A0A095TLE0"/>
<evidence type="ECO:0000256" key="12">
    <source>
        <dbReference type="PIRSR" id="PIRSR000193-1"/>
    </source>
</evidence>
<evidence type="ECO:0000259" key="14">
    <source>
        <dbReference type="Pfam" id="PF03807"/>
    </source>
</evidence>
<dbReference type="InterPro" id="IPR053790">
    <property type="entry name" value="P5CR-like_CS"/>
</dbReference>
<dbReference type="Pfam" id="PF14748">
    <property type="entry name" value="P5CR_dimer"/>
    <property type="match status" value="1"/>
</dbReference>
<keyword evidence="4 10" id="KW-0028">Amino-acid biosynthesis</keyword>
<feature type="binding site" evidence="12">
    <location>
        <position position="57"/>
    </location>
    <ligand>
        <name>NADPH</name>
        <dbReference type="ChEBI" id="CHEBI:57783"/>
    </ligand>
</feature>
<gene>
    <name evidence="10" type="primary">proC</name>
    <name evidence="16" type="ORF">Y5S_03428</name>
</gene>
<dbReference type="PANTHER" id="PTHR11645:SF0">
    <property type="entry name" value="PYRROLINE-5-CARBOXYLATE REDUCTASE 3"/>
    <property type="match status" value="1"/>
</dbReference>
<dbReference type="FunFam" id="1.10.3730.10:FF:000001">
    <property type="entry name" value="Pyrroline-5-carboxylate reductase"/>
    <property type="match status" value="1"/>
</dbReference>
<evidence type="ECO:0000256" key="5">
    <source>
        <dbReference type="ARBA" id="ARBA00022650"/>
    </source>
</evidence>
<evidence type="ECO:0000256" key="2">
    <source>
        <dbReference type="ARBA" id="ARBA00005525"/>
    </source>
</evidence>
<evidence type="ECO:0000256" key="10">
    <source>
        <dbReference type="HAMAP-Rule" id="MF_01925"/>
    </source>
</evidence>
<evidence type="ECO:0000256" key="8">
    <source>
        <dbReference type="ARBA" id="ARBA00050547"/>
    </source>
</evidence>
<evidence type="ECO:0000256" key="9">
    <source>
        <dbReference type="ARBA" id="ARBA00052690"/>
    </source>
</evidence>
<evidence type="ECO:0000256" key="11">
    <source>
        <dbReference type="NCBIfam" id="TIGR00112"/>
    </source>
</evidence>
<dbReference type="InterPro" id="IPR029036">
    <property type="entry name" value="P5CR_dimer"/>
</dbReference>
<dbReference type="RefSeq" id="WP_035234847.1">
    <property type="nucleotide sequence ID" value="NZ_ARXV01000019.1"/>
</dbReference>
<dbReference type="PROSITE" id="PS00521">
    <property type="entry name" value="P5CR"/>
    <property type="match status" value="1"/>
</dbReference>
<dbReference type="Proteomes" id="UP000029444">
    <property type="component" value="Unassembled WGS sequence"/>
</dbReference>
<keyword evidence="3 10" id="KW-0963">Cytoplasm</keyword>
<dbReference type="NCBIfam" id="TIGR00112">
    <property type="entry name" value="proC"/>
    <property type="match status" value="1"/>
</dbReference>